<dbReference type="Pfam" id="PF08241">
    <property type="entry name" value="Methyltransf_11"/>
    <property type="match status" value="1"/>
</dbReference>
<reference evidence="2" key="1">
    <citation type="journal article" date="2014" name="Front. Microbiol.">
        <title>High frequency of phylogenetically diverse reductive dehalogenase-homologous genes in deep subseafloor sedimentary metagenomes.</title>
        <authorList>
            <person name="Kawai M."/>
            <person name="Futagami T."/>
            <person name="Toyoda A."/>
            <person name="Takaki Y."/>
            <person name="Nishi S."/>
            <person name="Hori S."/>
            <person name="Arai W."/>
            <person name="Tsubouchi T."/>
            <person name="Morono Y."/>
            <person name="Uchiyama I."/>
            <person name="Ito T."/>
            <person name="Fujiyama A."/>
            <person name="Inagaki F."/>
            <person name="Takami H."/>
        </authorList>
    </citation>
    <scope>NUCLEOTIDE SEQUENCE</scope>
    <source>
        <strain evidence="2">Expedition CK06-06</strain>
    </source>
</reference>
<protein>
    <recommendedName>
        <fullName evidence="1">Methyltransferase type 11 domain-containing protein</fullName>
    </recommendedName>
</protein>
<gene>
    <name evidence="2" type="ORF">S01H1_52575</name>
</gene>
<accession>X0VFY4</accession>
<organism evidence="2">
    <name type="scientific">marine sediment metagenome</name>
    <dbReference type="NCBI Taxonomy" id="412755"/>
    <lineage>
        <taxon>unclassified sequences</taxon>
        <taxon>metagenomes</taxon>
        <taxon>ecological metagenomes</taxon>
    </lineage>
</organism>
<dbReference type="AlphaFoldDB" id="X0VFY4"/>
<evidence type="ECO:0000313" key="2">
    <source>
        <dbReference type="EMBL" id="GAG17189.1"/>
    </source>
</evidence>
<dbReference type="InterPro" id="IPR029063">
    <property type="entry name" value="SAM-dependent_MTases_sf"/>
</dbReference>
<feature type="domain" description="Methyltransferase type 11" evidence="1">
    <location>
        <begin position="9"/>
        <end position="92"/>
    </location>
</feature>
<dbReference type="EMBL" id="BARS01033988">
    <property type="protein sequence ID" value="GAG17189.1"/>
    <property type="molecule type" value="Genomic_DNA"/>
</dbReference>
<feature type="non-terminal residue" evidence="2">
    <location>
        <position position="112"/>
    </location>
</feature>
<dbReference type="SUPFAM" id="SSF53335">
    <property type="entry name" value="S-adenosyl-L-methionine-dependent methyltransferases"/>
    <property type="match status" value="1"/>
</dbReference>
<dbReference type="Gene3D" id="3.40.50.150">
    <property type="entry name" value="Vaccinia Virus protein VP39"/>
    <property type="match status" value="1"/>
</dbReference>
<sequence>MDRVDGRVLDIGGFDGYWAASLDGVEALSVDVDIEAIYPSVQYMRADGLQLPFKDAAFDVVFALDVIEHVADEQQLINEALRVLRRGGRLILQTPNENVHIFPKILQPWVNR</sequence>
<dbReference type="InterPro" id="IPR013216">
    <property type="entry name" value="Methyltransf_11"/>
</dbReference>
<dbReference type="PANTHER" id="PTHR43591">
    <property type="entry name" value="METHYLTRANSFERASE"/>
    <property type="match status" value="1"/>
</dbReference>
<proteinExistence type="predicted"/>
<dbReference type="CDD" id="cd02440">
    <property type="entry name" value="AdoMet_MTases"/>
    <property type="match status" value="1"/>
</dbReference>
<dbReference type="GO" id="GO:0008757">
    <property type="term" value="F:S-adenosylmethionine-dependent methyltransferase activity"/>
    <property type="evidence" value="ECO:0007669"/>
    <property type="project" value="InterPro"/>
</dbReference>
<comment type="caution">
    <text evidence="2">The sequence shown here is derived from an EMBL/GenBank/DDBJ whole genome shotgun (WGS) entry which is preliminary data.</text>
</comment>
<name>X0VFY4_9ZZZZ</name>
<evidence type="ECO:0000259" key="1">
    <source>
        <dbReference type="Pfam" id="PF08241"/>
    </source>
</evidence>